<dbReference type="PANTHER" id="PTHR37888:SF4">
    <property type="entry name" value="OS07G0565300 PROTEIN"/>
    <property type="match status" value="1"/>
</dbReference>
<dbReference type="InterPro" id="IPR001005">
    <property type="entry name" value="SANT/Myb"/>
</dbReference>
<dbReference type="EMBL" id="LNRQ01000001">
    <property type="protein sequence ID" value="KZN11471.1"/>
    <property type="molecule type" value="Genomic_DNA"/>
</dbReference>
<feature type="compositionally biased region" description="Polar residues" evidence="4">
    <location>
        <begin position="496"/>
        <end position="506"/>
    </location>
</feature>
<proteinExistence type="predicted"/>
<protein>
    <recommendedName>
        <fullName evidence="5">Bromo domain-containing protein</fullName>
    </recommendedName>
</protein>
<dbReference type="Pfam" id="PF00439">
    <property type="entry name" value="Bromodomain"/>
    <property type="match status" value="1"/>
</dbReference>
<feature type="coiled-coil region" evidence="3">
    <location>
        <begin position="91"/>
        <end position="118"/>
    </location>
</feature>
<evidence type="ECO:0000256" key="4">
    <source>
        <dbReference type="SAM" id="MobiDB-lite"/>
    </source>
</evidence>
<evidence type="ECO:0000313" key="6">
    <source>
        <dbReference type="EMBL" id="KZN11471.1"/>
    </source>
</evidence>
<dbReference type="SMART" id="SM00297">
    <property type="entry name" value="BROMO"/>
    <property type="match status" value="1"/>
</dbReference>
<dbReference type="STRING" id="79200.A0A166ITI8"/>
<accession>A0A166ITI8</accession>
<dbReference type="PROSITE" id="PS50014">
    <property type="entry name" value="BROMODOMAIN_2"/>
    <property type="match status" value="1"/>
</dbReference>
<evidence type="ECO:0000256" key="2">
    <source>
        <dbReference type="PROSITE-ProRule" id="PRU00035"/>
    </source>
</evidence>
<keyword evidence="3" id="KW-0175">Coiled coil</keyword>
<reference evidence="6" key="1">
    <citation type="journal article" date="2016" name="Nat. Genet.">
        <title>A high-quality carrot genome assembly provides new insights into carotenoid accumulation and asterid genome evolution.</title>
        <authorList>
            <person name="Iorizzo M."/>
            <person name="Ellison S."/>
            <person name="Senalik D."/>
            <person name="Zeng P."/>
            <person name="Satapoomin P."/>
            <person name="Huang J."/>
            <person name="Bowman M."/>
            <person name="Iovene M."/>
            <person name="Sanseverino W."/>
            <person name="Cavagnaro P."/>
            <person name="Yildiz M."/>
            <person name="Macko-Podgorni A."/>
            <person name="Moranska E."/>
            <person name="Grzebelus E."/>
            <person name="Grzebelus D."/>
            <person name="Ashrafi H."/>
            <person name="Zheng Z."/>
            <person name="Cheng S."/>
            <person name="Spooner D."/>
            <person name="Van Deynze A."/>
            <person name="Simon P."/>
        </authorList>
    </citation>
    <scope>NUCLEOTIDE SEQUENCE [LARGE SCALE GENOMIC DNA]</scope>
    <source>
        <tissue evidence="6">Leaf</tissue>
    </source>
</reference>
<dbReference type="InterPro" id="IPR036427">
    <property type="entry name" value="Bromodomain-like_sf"/>
</dbReference>
<dbReference type="PANTHER" id="PTHR37888">
    <property type="entry name" value="DNA-BINDING BROMODOMAIN-CONTAINING PROTEIN"/>
    <property type="match status" value="1"/>
</dbReference>
<dbReference type="CDD" id="cd00167">
    <property type="entry name" value="SANT"/>
    <property type="match status" value="1"/>
</dbReference>
<dbReference type="Gene3D" id="1.20.920.10">
    <property type="entry name" value="Bromodomain-like"/>
    <property type="match status" value="1"/>
</dbReference>
<sequence length="550" mass="61871">MREGKIAVGPRLKWGTWEELVLGSAVLRHGNKDWNVIASELRVRTVYPFSFTPECDLTVNKFQACKAKYKDLRRRYSGCKAWFEELRRCRMKELKLELKKTAESIGSLEAKLKRLKTSKKEDCEVDYDTSRTESPEPVPKTELIDYSAKETSKDSLSAGSYTQDFRSSFSPDCRITELESTPEMETRPKRLESDEHETLMSIKIEGLMNEKVSTVRKRRGKRKRKDCNMEIREGSIAESEHFHQANVQTISSWKETSTSGCGQIVKSSSVDGHNKDLFRGTSGGLMGFFSVVAESKHALVFKRRLDGQKRARYKRIIRQHMDLDTIKSRIDSGTIKSIKELFRDLLLLANNALIFYSKRTREYKSAFSLRELLMKEIRQQCRDSLNISSSIVHFSPMCSTPVRPRSFRPRPEKSKFSAKPTETAGGVAGTLLGNKRVGDASPSTPSLALQSSVMARKSPGAPQGYLKLRHADTSSTPLGSLTMAKKHVGISVGSKKPNNADSNLPKQSMPVAKKGVSPQGKIVRPNSNNHRSKTVAMKERKRAGQKITGL</sequence>
<organism evidence="6">
    <name type="scientific">Daucus carota subsp. sativus</name>
    <name type="common">Carrot</name>
    <dbReference type="NCBI Taxonomy" id="79200"/>
    <lineage>
        <taxon>Eukaryota</taxon>
        <taxon>Viridiplantae</taxon>
        <taxon>Streptophyta</taxon>
        <taxon>Embryophyta</taxon>
        <taxon>Tracheophyta</taxon>
        <taxon>Spermatophyta</taxon>
        <taxon>Magnoliopsida</taxon>
        <taxon>eudicotyledons</taxon>
        <taxon>Gunneridae</taxon>
        <taxon>Pentapetalae</taxon>
        <taxon>asterids</taxon>
        <taxon>campanulids</taxon>
        <taxon>Apiales</taxon>
        <taxon>Apiaceae</taxon>
        <taxon>Apioideae</taxon>
        <taxon>Scandiceae</taxon>
        <taxon>Daucinae</taxon>
        <taxon>Daucus</taxon>
        <taxon>Daucus sect. Daucus</taxon>
    </lineage>
</organism>
<dbReference type="SUPFAM" id="SSF47370">
    <property type="entry name" value="Bromodomain"/>
    <property type="match status" value="1"/>
</dbReference>
<feature type="region of interest" description="Disordered" evidence="4">
    <location>
        <begin position="401"/>
        <end position="446"/>
    </location>
</feature>
<gene>
    <name evidence="6" type="ORF">DCAR_004127</name>
</gene>
<evidence type="ECO:0000259" key="5">
    <source>
        <dbReference type="PROSITE" id="PS50014"/>
    </source>
</evidence>
<evidence type="ECO:0000256" key="3">
    <source>
        <dbReference type="SAM" id="Coils"/>
    </source>
</evidence>
<feature type="region of interest" description="Disordered" evidence="4">
    <location>
        <begin position="491"/>
        <end position="550"/>
    </location>
</feature>
<feature type="domain" description="Bromo" evidence="5">
    <location>
        <begin position="293"/>
        <end position="363"/>
    </location>
</feature>
<keyword evidence="1 2" id="KW-0103">Bromodomain</keyword>
<comment type="caution">
    <text evidence="6">The sequence shown here is derived from an EMBL/GenBank/DDBJ whole genome shotgun (WGS) entry which is preliminary data.</text>
</comment>
<dbReference type="InterPro" id="IPR001487">
    <property type="entry name" value="Bromodomain"/>
</dbReference>
<dbReference type="AlphaFoldDB" id="A0A166ITI8"/>
<evidence type="ECO:0000256" key="1">
    <source>
        <dbReference type="ARBA" id="ARBA00023117"/>
    </source>
</evidence>
<name>A0A166ITI8_DAUCS</name>
<dbReference type="Gramene" id="KZN11471">
    <property type="protein sequence ID" value="KZN11471"/>
    <property type="gene ID" value="DCAR_004127"/>
</dbReference>
<dbReference type="OMA" id="MCKAPCV"/>